<keyword evidence="4 5" id="KW-0472">Membrane</keyword>
<dbReference type="InParanoid" id="A0A545AN32"/>
<feature type="transmembrane region" description="Helical" evidence="5">
    <location>
        <begin position="134"/>
        <end position="154"/>
    </location>
</feature>
<proteinExistence type="inferred from homology"/>
<dbReference type="OrthoDB" id="9788634at2"/>
<feature type="transmembrane region" description="Helical" evidence="5">
    <location>
        <begin position="235"/>
        <end position="254"/>
    </location>
</feature>
<dbReference type="PANTHER" id="PTHR43483:SF3">
    <property type="entry name" value="MEMBRANE TRANSPORTER PROTEIN HI_0806-RELATED"/>
    <property type="match status" value="1"/>
</dbReference>
<keyword evidence="2 5" id="KW-0812">Transmembrane</keyword>
<sequence length="261" mass="25909">MEGWAGAAAGFAAGLLIAIVTTPVGVSGAVFLLPVQLSVLQVPSPAVTPTNLLFNVVAGPGALLRYARAGQLNGPLTRRLLAGTVPGVAVGATVRVFLLPGATVFKLVAAGVLVPLGVWLCLRTVRPSPPTDAPVRRVALLAFVVGVVGGIYGIGGGSIMGPILVGRGQPVSLVAPAALASTFAASLSGALVYAGLALTTSVSAAPHWTLGLLAGLGGLVGGYVGALVQPRLPENGLRLLLGVTATAVGVLYAAESWPRPT</sequence>
<reference evidence="6 7" key="1">
    <citation type="submission" date="2019-07" db="EMBL/GenBank/DDBJ databases">
        <title>Cryptosporangium phraense sp. nov., isolated from plant litter.</title>
        <authorList>
            <person name="Suriyachadkun C."/>
        </authorList>
    </citation>
    <scope>NUCLEOTIDE SEQUENCE [LARGE SCALE GENOMIC DNA]</scope>
    <source>
        <strain evidence="6 7">A-T 5661</strain>
    </source>
</reference>
<dbReference type="PANTHER" id="PTHR43483">
    <property type="entry name" value="MEMBRANE TRANSPORTER PROTEIN HI_0806-RELATED"/>
    <property type="match status" value="1"/>
</dbReference>
<protein>
    <recommendedName>
        <fullName evidence="5">Probable membrane transporter protein</fullName>
    </recommendedName>
</protein>
<organism evidence="6 7">
    <name type="scientific">Cryptosporangium phraense</name>
    <dbReference type="NCBI Taxonomy" id="2593070"/>
    <lineage>
        <taxon>Bacteria</taxon>
        <taxon>Bacillati</taxon>
        <taxon>Actinomycetota</taxon>
        <taxon>Actinomycetes</taxon>
        <taxon>Cryptosporangiales</taxon>
        <taxon>Cryptosporangiaceae</taxon>
        <taxon>Cryptosporangium</taxon>
    </lineage>
</organism>
<comment type="similarity">
    <text evidence="5">Belongs to the 4-toluene sulfonate uptake permease (TSUP) (TC 2.A.102) family.</text>
</comment>
<evidence type="ECO:0000313" key="7">
    <source>
        <dbReference type="Proteomes" id="UP000317982"/>
    </source>
</evidence>
<comment type="subcellular location">
    <subcellularLocation>
        <location evidence="5">Cell membrane</location>
        <topology evidence="5">Multi-pass membrane protein</topology>
    </subcellularLocation>
    <subcellularLocation>
        <location evidence="1">Membrane</location>
        <topology evidence="1">Multi-pass membrane protein</topology>
    </subcellularLocation>
</comment>
<gene>
    <name evidence="6" type="ORF">FL583_26585</name>
</gene>
<evidence type="ECO:0000256" key="4">
    <source>
        <dbReference type="ARBA" id="ARBA00023136"/>
    </source>
</evidence>
<feature type="transmembrane region" description="Helical" evidence="5">
    <location>
        <begin position="52"/>
        <end position="68"/>
    </location>
</feature>
<feature type="transmembrane region" description="Helical" evidence="5">
    <location>
        <begin position="208"/>
        <end position="229"/>
    </location>
</feature>
<evidence type="ECO:0000256" key="1">
    <source>
        <dbReference type="ARBA" id="ARBA00004141"/>
    </source>
</evidence>
<dbReference type="InterPro" id="IPR002781">
    <property type="entry name" value="TM_pro_TauE-like"/>
</dbReference>
<evidence type="ECO:0000256" key="3">
    <source>
        <dbReference type="ARBA" id="ARBA00022989"/>
    </source>
</evidence>
<evidence type="ECO:0000313" key="6">
    <source>
        <dbReference type="EMBL" id="TQS42155.1"/>
    </source>
</evidence>
<dbReference type="GO" id="GO:0005886">
    <property type="term" value="C:plasma membrane"/>
    <property type="evidence" value="ECO:0007669"/>
    <property type="project" value="UniProtKB-SubCell"/>
</dbReference>
<feature type="transmembrane region" description="Helical" evidence="5">
    <location>
        <begin position="104"/>
        <end position="122"/>
    </location>
</feature>
<feature type="transmembrane region" description="Helical" evidence="5">
    <location>
        <begin position="80"/>
        <end position="98"/>
    </location>
</feature>
<evidence type="ECO:0000256" key="2">
    <source>
        <dbReference type="ARBA" id="ARBA00022692"/>
    </source>
</evidence>
<evidence type="ECO:0000256" key="5">
    <source>
        <dbReference type="RuleBase" id="RU363041"/>
    </source>
</evidence>
<feature type="transmembrane region" description="Helical" evidence="5">
    <location>
        <begin position="174"/>
        <end position="196"/>
    </location>
</feature>
<dbReference type="Proteomes" id="UP000317982">
    <property type="component" value="Unassembled WGS sequence"/>
</dbReference>
<keyword evidence="7" id="KW-1185">Reference proteome</keyword>
<dbReference type="EMBL" id="VIRS01000020">
    <property type="protein sequence ID" value="TQS42155.1"/>
    <property type="molecule type" value="Genomic_DNA"/>
</dbReference>
<keyword evidence="3 5" id="KW-1133">Transmembrane helix</keyword>
<dbReference type="RefSeq" id="WP_142707555.1">
    <property type="nucleotide sequence ID" value="NZ_VIRS01000020.1"/>
</dbReference>
<keyword evidence="5" id="KW-1003">Cell membrane</keyword>
<accession>A0A545AN32</accession>
<dbReference type="AlphaFoldDB" id="A0A545AN32"/>
<name>A0A545AN32_9ACTN</name>
<dbReference type="Pfam" id="PF01925">
    <property type="entry name" value="TauE"/>
    <property type="match status" value="1"/>
</dbReference>
<comment type="caution">
    <text evidence="6">The sequence shown here is derived from an EMBL/GenBank/DDBJ whole genome shotgun (WGS) entry which is preliminary data.</text>
</comment>